<feature type="chain" id="PRO_5023102555" evidence="1">
    <location>
        <begin position="23"/>
        <end position="169"/>
    </location>
</feature>
<dbReference type="Proteomes" id="UP000306229">
    <property type="component" value="Chromosome"/>
</dbReference>
<dbReference type="AlphaFoldDB" id="A0A5B7U027"/>
<keyword evidence="3" id="KW-1185">Reference proteome</keyword>
<evidence type="ECO:0000313" key="2">
    <source>
        <dbReference type="EMBL" id="QCX40796.1"/>
    </source>
</evidence>
<name>A0A5B7U027_9FLAO</name>
<accession>A0A5B7U027</accession>
<dbReference type="Gene3D" id="2.40.160.20">
    <property type="match status" value="1"/>
</dbReference>
<dbReference type="RefSeq" id="WP_138952059.1">
    <property type="nucleotide sequence ID" value="NZ_CP040749.1"/>
</dbReference>
<dbReference type="KEGG" id="fbe:FF125_20990"/>
<dbReference type="InterPro" id="IPR011250">
    <property type="entry name" value="OMP/PagP_B-barrel"/>
</dbReference>
<reference evidence="2 3" key="1">
    <citation type="submission" date="2019-05" db="EMBL/GenBank/DDBJ databases">
        <title>Algicella ahnfeltiae gen. nov., sp. nov., a novel marine bacterium of the family Flavobacteriaceae isolated from a red alga.</title>
        <authorList>
            <person name="Nedashkovskaya O.I."/>
            <person name="Kukhlevskiy A.D."/>
            <person name="Kim S.-G."/>
            <person name="Zhukova N.V."/>
            <person name="Mikhailov V.V."/>
        </authorList>
    </citation>
    <scope>NUCLEOTIDE SEQUENCE [LARGE SCALE GENOMIC DNA]</scope>
    <source>
        <strain evidence="2 3">10Alg115</strain>
    </source>
</reference>
<organism evidence="2 3">
    <name type="scientific">Aureibaculum algae</name>
    <dbReference type="NCBI Taxonomy" id="2584122"/>
    <lineage>
        <taxon>Bacteria</taxon>
        <taxon>Pseudomonadati</taxon>
        <taxon>Bacteroidota</taxon>
        <taxon>Flavobacteriia</taxon>
        <taxon>Flavobacteriales</taxon>
        <taxon>Flavobacteriaceae</taxon>
        <taxon>Aureibaculum</taxon>
    </lineage>
</organism>
<proteinExistence type="predicted"/>
<evidence type="ECO:0000313" key="3">
    <source>
        <dbReference type="Proteomes" id="UP000306229"/>
    </source>
</evidence>
<evidence type="ECO:0000256" key="1">
    <source>
        <dbReference type="SAM" id="SignalP"/>
    </source>
</evidence>
<protein>
    <submittedName>
        <fullName evidence="2">Porin family protein</fullName>
    </submittedName>
</protein>
<dbReference type="OrthoDB" id="1163183at2"/>
<dbReference type="EMBL" id="CP040749">
    <property type="protein sequence ID" value="QCX40796.1"/>
    <property type="molecule type" value="Genomic_DNA"/>
</dbReference>
<feature type="signal peptide" evidence="1">
    <location>
        <begin position="1"/>
        <end position="22"/>
    </location>
</feature>
<gene>
    <name evidence="2" type="ORF">FF125_20990</name>
</gene>
<keyword evidence="1" id="KW-0732">Signal</keyword>
<sequence length="169" mass="18218">MKIIKKLVLTLALIGGIGSMSAQVAIGGGVGYNERVSGPGVVVKAEIDVMDNISISPSVSYFAGSKIYGYSRNLFAVDANGHYKIEVMMDELDVYPLAGLNYSSYSYGDYRYGDESINEYKVSGNSLGLNIGGGGRWKFADQLSVFAELKYVVSNYSHAVFAGGVLYQF</sequence>
<dbReference type="SUPFAM" id="SSF56925">
    <property type="entry name" value="OMPA-like"/>
    <property type="match status" value="1"/>
</dbReference>